<dbReference type="EMBL" id="BTSY01000005">
    <property type="protein sequence ID" value="GMT30939.1"/>
    <property type="molecule type" value="Genomic_DNA"/>
</dbReference>
<feature type="non-terminal residue" evidence="1">
    <location>
        <position position="283"/>
    </location>
</feature>
<dbReference type="Proteomes" id="UP001432322">
    <property type="component" value="Unassembled WGS sequence"/>
</dbReference>
<comment type="caution">
    <text evidence="1">The sequence shown here is derived from an EMBL/GenBank/DDBJ whole genome shotgun (WGS) entry which is preliminary data.</text>
</comment>
<name>A0AAV5WME8_9BILA</name>
<protein>
    <submittedName>
        <fullName evidence="1">Uncharacterized protein</fullName>
    </submittedName>
</protein>
<evidence type="ECO:0000313" key="1">
    <source>
        <dbReference type="EMBL" id="GMT30939.1"/>
    </source>
</evidence>
<accession>A0AAV5WME8</accession>
<keyword evidence="2" id="KW-1185">Reference proteome</keyword>
<evidence type="ECO:0000313" key="2">
    <source>
        <dbReference type="Proteomes" id="UP001432322"/>
    </source>
</evidence>
<sequence length="283" mass="32046">QPFRIETRIKSSRQRDFLVNSSTLYQPDTNVRLLPHKDATLKHKMNTVSSMGNVIQIDELDGNGRLKHKKDIALLNDKDERRWIVSFDSFYDSSDTIYIITGSNTPKVSRKGEEKITDGEISIMSWNSTTDVCTSKIIHQDTRVDEVHFFRHSGATDAPQKFAYLNHGTIKVGIIDHIAFTVLMTQVFALDGLEEQRLMLDKLVCVNNGNNELAIWTISDKEVTCTNHDGPSIDHPTLRHSFDTEWQGTNATWCMLTIVSDEDSSSLDVDMLYVIKESGHSGI</sequence>
<reference evidence="1" key="1">
    <citation type="submission" date="2023-10" db="EMBL/GenBank/DDBJ databases">
        <title>Genome assembly of Pristionchus species.</title>
        <authorList>
            <person name="Yoshida K."/>
            <person name="Sommer R.J."/>
        </authorList>
    </citation>
    <scope>NUCLEOTIDE SEQUENCE</scope>
    <source>
        <strain evidence="1">RS5133</strain>
    </source>
</reference>
<organism evidence="1 2">
    <name type="scientific">Pristionchus fissidentatus</name>
    <dbReference type="NCBI Taxonomy" id="1538716"/>
    <lineage>
        <taxon>Eukaryota</taxon>
        <taxon>Metazoa</taxon>
        <taxon>Ecdysozoa</taxon>
        <taxon>Nematoda</taxon>
        <taxon>Chromadorea</taxon>
        <taxon>Rhabditida</taxon>
        <taxon>Rhabditina</taxon>
        <taxon>Diplogasteromorpha</taxon>
        <taxon>Diplogasteroidea</taxon>
        <taxon>Neodiplogasteridae</taxon>
        <taxon>Pristionchus</taxon>
    </lineage>
</organism>
<gene>
    <name evidence="1" type="ORF">PFISCL1PPCAC_22236</name>
</gene>
<proteinExistence type="predicted"/>
<feature type="non-terminal residue" evidence="1">
    <location>
        <position position="1"/>
    </location>
</feature>
<dbReference type="AlphaFoldDB" id="A0AAV5WME8"/>